<dbReference type="PANTHER" id="PTHR18964:SF149">
    <property type="entry name" value="BIFUNCTIONAL UDP-N-ACETYLGLUCOSAMINE 2-EPIMERASE_N-ACETYLMANNOSAMINE KINASE"/>
    <property type="match status" value="1"/>
</dbReference>
<reference evidence="4 5" key="1">
    <citation type="submission" date="2015-02" db="EMBL/GenBank/DDBJ databases">
        <title>Draft genome sequences of ten Microbacterium spp. with emphasis on heavy metal contaminated environments.</title>
        <authorList>
            <person name="Corretto E."/>
        </authorList>
    </citation>
    <scope>NUCLEOTIDE SEQUENCE [LARGE SCALE GENOMIC DNA]</scope>
    <source>
        <strain evidence="4 5">DSM 12510</strain>
    </source>
</reference>
<evidence type="ECO:0000313" key="5">
    <source>
        <dbReference type="Proteomes" id="UP000033956"/>
    </source>
</evidence>
<gene>
    <name evidence="4" type="primary">nagC_4</name>
    <name evidence="4" type="ORF">RS81_02488</name>
</gene>
<dbReference type="EMBL" id="JYIZ01000054">
    <property type="protein sequence ID" value="KJL38693.1"/>
    <property type="molecule type" value="Genomic_DNA"/>
</dbReference>
<dbReference type="STRING" id="92835.RS81_02488"/>
<dbReference type="Gene3D" id="1.10.10.10">
    <property type="entry name" value="Winged helix-like DNA-binding domain superfamily/Winged helix DNA-binding domain"/>
    <property type="match status" value="1"/>
</dbReference>
<dbReference type="SUPFAM" id="SSF53067">
    <property type="entry name" value="Actin-like ATPase domain"/>
    <property type="match status" value="1"/>
</dbReference>
<accession>A0A0M2H328</accession>
<evidence type="ECO:0000313" key="4">
    <source>
        <dbReference type="EMBL" id="KJL38693.1"/>
    </source>
</evidence>
<evidence type="ECO:0000259" key="3">
    <source>
        <dbReference type="Pfam" id="PF12802"/>
    </source>
</evidence>
<dbReference type="Pfam" id="PF00480">
    <property type="entry name" value="ROK"/>
    <property type="match status" value="1"/>
</dbReference>
<sequence length="441" mass="45956">MKYSRRSVDAPAAGGQASGRESTAATFQGMSMGVPRRTSRDIRSDSRLDVLHAVLSAGETTRNEIAQATGLSPATVVTIVGELLAGGIVEETKSTPGRIGRPTATVSMSTERTRVVGIDVAETYIRAVLFDTALGQIASVEDARDEHDLDPDAVVEGIGRTIDRLLAENEVPREDVLGVGVALPGLIHGPTGVSIVVPHWTWHKVELDHLRERVGLPLVIENPLKSIATAELWLGRGRSCSSLVTVNLGTGVGAGIVLEGRILRGATNSAGEWGHSLLALDGRACRCGRNGCVEAYVGAPGIQLTLREIAPGHALADLDAQSDFITALAAVANGPDPDPAVLETIDRTAYYLGSALADLVAVVNPELVLLTGWTTWALGDSLVAATRRHLVAQSPGGAIVGAELDVSTVRGNSVATGVAMIVLERFLADAGLVTTSIPVAL</sequence>
<dbReference type="Gene3D" id="3.30.420.40">
    <property type="match status" value="2"/>
</dbReference>
<name>A0A0M2H328_9MICO</name>
<dbReference type="AlphaFoldDB" id="A0A0M2H328"/>
<dbReference type="Proteomes" id="UP000033956">
    <property type="component" value="Unassembled WGS sequence"/>
</dbReference>
<dbReference type="Pfam" id="PF12802">
    <property type="entry name" value="MarR_2"/>
    <property type="match status" value="1"/>
</dbReference>
<protein>
    <submittedName>
        <fullName evidence="4">N-acetylglucosamine repressor</fullName>
    </submittedName>
</protein>
<dbReference type="InterPro" id="IPR036390">
    <property type="entry name" value="WH_DNA-bd_sf"/>
</dbReference>
<organism evidence="4 5">
    <name type="scientific">Microbacterium terrae</name>
    <dbReference type="NCBI Taxonomy" id="69369"/>
    <lineage>
        <taxon>Bacteria</taxon>
        <taxon>Bacillati</taxon>
        <taxon>Actinomycetota</taxon>
        <taxon>Actinomycetes</taxon>
        <taxon>Micrococcales</taxon>
        <taxon>Microbacteriaceae</taxon>
        <taxon>Microbacterium</taxon>
    </lineage>
</organism>
<dbReference type="PATRIC" id="fig|92835.4.peg.2521"/>
<dbReference type="GO" id="GO:0003700">
    <property type="term" value="F:DNA-binding transcription factor activity"/>
    <property type="evidence" value="ECO:0007669"/>
    <property type="project" value="InterPro"/>
</dbReference>
<dbReference type="PANTHER" id="PTHR18964">
    <property type="entry name" value="ROK (REPRESSOR, ORF, KINASE) FAMILY"/>
    <property type="match status" value="1"/>
</dbReference>
<dbReference type="InterPro" id="IPR043129">
    <property type="entry name" value="ATPase_NBD"/>
</dbReference>
<dbReference type="PROSITE" id="PS01125">
    <property type="entry name" value="ROK"/>
    <property type="match status" value="1"/>
</dbReference>
<comment type="similarity">
    <text evidence="1">Belongs to the ROK (NagC/XylR) family.</text>
</comment>
<dbReference type="SUPFAM" id="SSF46785">
    <property type="entry name" value="Winged helix' DNA-binding domain"/>
    <property type="match status" value="1"/>
</dbReference>
<dbReference type="InterPro" id="IPR000835">
    <property type="entry name" value="HTH_MarR-typ"/>
</dbReference>
<dbReference type="CDD" id="cd00090">
    <property type="entry name" value="HTH_ARSR"/>
    <property type="match status" value="1"/>
</dbReference>
<proteinExistence type="inferred from homology"/>
<dbReference type="InterPro" id="IPR036388">
    <property type="entry name" value="WH-like_DNA-bd_sf"/>
</dbReference>
<dbReference type="InterPro" id="IPR011991">
    <property type="entry name" value="ArsR-like_HTH"/>
</dbReference>
<dbReference type="InterPro" id="IPR000600">
    <property type="entry name" value="ROK"/>
</dbReference>
<comment type="caution">
    <text evidence="4">The sequence shown here is derived from an EMBL/GenBank/DDBJ whole genome shotgun (WGS) entry which is preliminary data.</text>
</comment>
<feature type="domain" description="HTH marR-type" evidence="3">
    <location>
        <begin position="46"/>
        <end position="94"/>
    </location>
</feature>
<evidence type="ECO:0000256" key="1">
    <source>
        <dbReference type="ARBA" id="ARBA00006479"/>
    </source>
</evidence>
<feature type="compositionally biased region" description="Polar residues" evidence="2">
    <location>
        <begin position="19"/>
        <end position="29"/>
    </location>
</feature>
<dbReference type="InterPro" id="IPR049874">
    <property type="entry name" value="ROK_cs"/>
</dbReference>
<keyword evidence="5" id="KW-1185">Reference proteome</keyword>
<evidence type="ECO:0000256" key="2">
    <source>
        <dbReference type="SAM" id="MobiDB-lite"/>
    </source>
</evidence>
<feature type="region of interest" description="Disordered" evidence="2">
    <location>
        <begin position="1"/>
        <end position="39"/>
    </location>
</feature>